<dbReference type="Proteomes" id="UP000034883">
    <property type="component" value="Chromosome"/>
</dbReference>
<organism evidence="2 3">
    <name type="scientific">Sandaracinus amylolyticus</name>
    <dbReference type="NCBI Taxonomy" id="927083"/>
    <lineage>
        <taxon>Bacteria</taxon>
        <taxon>Pseudomonadati</taxon>
        <taxon>Myxococcota</taxon>
        <taxon>Polyangia</taxon>
        <taxon>Polyangiales</taxon>
        <taxon>Sandaracinaceae</taxon>
        <taxon>Sandaracinus</taxon>
    </lineage>
</organism>
<feature type="region of interest" description="Disordered" evidence="1">
    <location>
        <begin position="1"/>
        <end position="35"/>
    </location>
</feature>
<keyword evidence="3" id="KW-1185">Reference proteome</keyword>
<accession>A0A0F6W7S3</accession>
<name>A0A0F6W7S3_9BACT</name>
<feature type="compositionally biased region" description="Basic and acidic residues" evidence="1">
    <location>
        <begin position="1"/>
        <end position="18"/>
    </location>
</feature>
<proteinExistence type="predicted"/>
<evidence type="ECO:0000313" key="3">
    <source>
        <dbReference type="Proteomes" id="UP000034883"/>
    </source>
</evidence>
<gene>
    <name evidence="2" type="ORF">DB32_006741</name>
</gene>
<evidence type="ECO:0000313" key="2">
    <source>
        <dbReference type="EMBL" id="AKF09592.1"/>
    </source>
</evidence>
<sequence>MAMRMARERGPSARDLHVTHPTALRYTSPPRAPRAPRIVRRVARLGGNGCADIGCERRVRSR</sequence>
<evidence type="ECO:0000256" key="1">
    <source>
        <dbReference type="SAM" id="MobiDB-lite"/>
    </source>
</evidence>
<protein>
    <submittedName>
        <fullName evidence="2">Uncharacterized protein</fullName>
    </submittedName>
</protein>
<dbReference type="EMBL" id="CP011125">
    <property type="protein sequence ID" value="AKF09592.1"/>
    <property type="molecule type" value="Genomic_DNA"/>
</dbReference>
<dbReference type="KEGG" id="samy:DB32_006741"/>
<dbReference type="STRING" id="927083.DB32_006741"/>
<dbReference type="AlphaFoldDB" id="A0A0F6W7S3"/>
<reference evidence="2 3" key="1">
    <citation type="submission" date="2015-03" db="EMBL/GenBank/DDBJ databases">
        <title>Genome assembly of Sandaracinus amylolyticus DSM 53668.</title>
        <authorList>
            <person name="Sharma G."/>
            <person name="Subramanian S."/>
        </authorList>
    </citation>
    <scope>NUCLEOTIDE SEQUENCE [LARGE SCALE GENOMIC DNA]</scope>
    <source>
        <strain evidence="2 3">DSM 53668</strain>
    </source>
</reference>